<accession>A0ABX1E1C3</accession>
<dbReference type="Gene3D" id="3.30.565.10">
    <property type="entry name" value="Histidine kinase-like ATPase, C-terminal domain"/>
    <property type="match status" value="1"/>
</dbReference>
<evidence type="ECO:0000313" key="2">
    <source>
        <dbReference type="EMBL" id="NKC30950.1"/>
    </source>
</evidence>
<reference evidence="2 3" key="1">
    <citation type="submission" date="2020-03" db="EMBL/GenBank/DDBJ databases">
        <title>Roseomonas selenitidurans sp. nov. isolated from urban soil.</title>
        <authorList>
            <person name="Liu H."/>
        </authorList>
    </citation>
    <scope>NUCLEOTIDE SEQUENCE [LARGE SCALE GENOMIC DNA]</scope>
    <source>
        <strain evidence="2 3">BU-1</strain>
    </source>
</reference>
<gene>
    <name evidence="2" type="ORF">HEQ75_08745</name>
</gene>
<dbReference type="Gene3D" id="1.10.287.130">
    <property type="match status" value="1"/>
</dbReference>
<comment type="caution">
    <text evidence="2">The sequence shown here is derived from an EMBL/GenBank/DDBJ whole genome shotgun (WGS) entry which is preliminary data.</text>
</comment>
<protein>
    <recommendedName>
        <fullName evidence="1">Histidine phosphotransferase ChpT C-terminal domain-containing protein</fullName>
    </recommendedName>
</protein>
<evidence type="ECO:0000259" key="1">
    <source>
        <dbReference type="Pfam" id="PF10090"/>
    </source>
</evidence>
<dbReference type="RefSeq" id="WP_168029343.1">
    <property type="nucleotide sequence ID" value="NZ_JAAVNE010000010.1"/>
</dbReference>
<organism evidence="2 3">
    <name type="scientific">Falsiroseomonas selenitidurans</name>
    <dbReference type="NCBI Taxonomy" id="2716335"/>
    <lineage>
        <taxon>Bacteria</taxon>
        <taxon>Pseudomonadati</taxon>
        <taxon>Pseudomonadota</taxon>
        <taxon>Alphaproteobacteria</taxon>
        <taxon>Acetobacterales</taxon>
        <taxon>Roseomonadaceae</taxon>
        <taxon>Falsiroseomonas</taxon>
    </lineage>
</organism>
<feature type="domain" description="Histidine phosphotransferase ChpT C-terminal" evidence="1">
    <location>
        <begin position="73"/>
        <end position="188"/>
    </location>
</feature>
<proteinExistence type="predicted"/>
<sequence>MLPDSIALAQAVCTRLCHDLGGPAGALSGALDLLDAPGDDALDVARDASRIMDRRIRFYRAAVGAGCGDCRVEEIAQMAEGLTLGRRSSIDLTDLEATAVFPAHLTQVMMLAAWAAVDALPRGGVIRLGGDVEGGLSVWPDGAGAAWPAGLTAGLAGESVPLTARDVAVPLLLAVAASAGVRLDMMMGGAGGAAPLMLTLATRN</sequence>
<evidence type="ECO:0000313" key="3">
    <source>
        <dbReference type="Proteomes" id="UP000787635"/>
    </source>
</evidence>
<keyword evidence="3" id="KW-1185">Reference proteome</keyword>
<dbReference type="Pfam" id="PF10090">
    <property type="entry name" value="HPTransfase"/>
    <property type="match status" value="1"/>
</dbReference>
<dbReference type="EMBL" id="JAAVNE010000010">
    <property type="protein sequence ID" value="NKC30950.1"/>
    <property type="molecule type" value="Genomic_DNA"/>
</dbReference>
<dbReference type="InterPro" id="IPR036890">
    <property type="entry name" value="HATPase_C_sf"/>
</dbReference>
<dbReference type="InterPro" id="IPR018762">
    <property type="entry name" value="ChpT_C"/>
</dbReference>
<dbReference type="Proteomes" id="UP000787635">
    <property type="component" value="Unassembled WGS sequence"/>
</dbReference>
<name>A0ABX1E1C3_9PROT</name>